<dbReference type="Pfam" id="PF01882">
    <property type="entry name" value="DUF58"/>
    <property type="match status" value="1"/>
</dbReference>
<dbReference type="AlphaFoldDB" id="A0A381N9I5"/>
<proteinExistence type="predicted"/>
<name>A0A381N9I5_9ZZZZ</name>
<evidence type="ECO:0000313" key="2">
    <source>
        <dbReference type="EMBL" id="SUZ50734.1"/>
    </source>
</evidence>
<dbReference type="InterPro" id="IPR002881">
    <property type="entry name" value="DUF58"/>
</dbReference>
<accession>A0A381N9I5</accession>
<dbReference type="SUPFAM" id="SSF53300">
    <property type="entry name" value="vWA-like"/>
    <property type="match status" value="1"/>
</dbReference>
<dbReference type="InterPro" id="IPR036465">
    <property type="entry name" value="vWFA_dom_sf"/>
</dbReference>
<evidence type="ECO:0000259" key="1">
    <source>
        <dbReference type="SMART" id="SM00327"/>
    </source>
</evidence>
<dbReference type="PANTHER" id="PTHR33608:SF6">
    <property type="entry name" value="BLL2464 PROTEIN"/>
    <property type="match status" value="1"/>
</dbReference>
<sequence length="291" mass="33875">MIPKEILQKVRRIEIRTRGVVNNLFGGEYHSVFKGRGMTFSEVREYQPGDDIRLIDWNVTARTGTPFVKIFEEERELTVFLLVDVSRSGHFGTIEKFKTEIGAEIGAVLGFSAIKNNDKVGVILFSDDVEKYIAPKKGKSHVLRVIRELLYHKPQGKGTSINKALDFLLKVSKRQSVVFLISDFQDDGYWKALRIANRKHDLIGIHLFDQSEVEFPDMGLVKVHDPETEKEVWIDTRSYQERLNYKHTMKERLGKLKKESERIKFDLITVSTTEDYVEPLMSFFKQREKRF</sequence>
<dbReference type="EMBL" id="UINC01000186">
    <property type="protein sequence ID" value="SUZ50734.1"/>
    <property type="molecule type" value="Genomic_DNA"/>
</dbReference>
<dbReference type="Gene3D" id="3.40.50.410">
    <property type="entry name" value="von Willebrand factor, type A domain"/>
    <property type="match status" value="1"/>
</dbReference>
<reference evidence="2" key="1">
    <citation type="submission" date="2018-05" db="EMBL/GenBank/DDBJ databases">
        <authorList>
            <person name="Lanie J.A."/>
            <person name="Ng W.-L."/>
            <person name="Kazmierczak K.M."/>
            <person name="Andrzejewski T.M."/>
            <person name="Davidsen T.M."/>
            <person name="Wayne K.J."/>
            <person name="Tettelin H."/>
            <person name="Glass J.I."/>
            <person name="Rusch D."/>
            <person name="Podicherti R."/>
            <person name="Tsui H.-C.T."/>
            <person name="Winkler M.E."/>
        </authorList>
    </citation>
    <scope>NUCLEOTIDE SEQUENCE</scope>
</reference>
<dbReference type="InterPro" id="IPR002035">
    <property type="entry name" value="VWF_A"/>
</dbReference>
<organism evidence="2">
    <name type="scientific">marine metagenome</name>
    <dbReference type="NCBI Taxonomy" id="408172"/>
    <lineage>
        <taxon>unclassified sequences</taxon>
        <taxon>metagenomes</taxon>
        <taxon>ecological metagenomes</taxon>
    </lineage>
</organism>
<dbReference type="PANTHER" id="PTHR33608">
    <property type="entry name" value="BLL2464 PROTEIN"/>
    <property type="match status" value="1"/>
</dbReference>
<feature type="domain" description="VWFA" evidence="1">
    <location>
        <begin position="76"/>
        <end position="244"/>
    </location>
</feature>
<protein>
    <recommendedName>
        <fullName evidence="1">VWFA domain-containing protein</fullName>
    </recommendedName>
</protein>
<dbReference type="SMART" id="SM00327">
    <property type="entry name" value="VWA"/>
    <property type="match status" value="1"/>
</dbReference>
<gene>
    <name evidence="2" type="ORF">METZ01_LOCUS3588</name>
</gene>